<accession>A0A6A3N977</accession>
<dbReference type="Proteomes" id="UP000429607">
    <property type="component" value="Unassembled WGS sequence"/>
</dbReference>
<dbReference type="AlphaFoldDB" id="A0A6A3N977"/>
<sequence length="226" mass="26286">MDVAKFMVNALDLEDVEVQGSLSVRPFNVGQRVPKVTKILQLYKIQEAITAIKAKENLNLLANWSDFGYVILDRLEAMARLLEARNRFRLVQFTLHWIDGVEWHLKDVVHPFTDVCDYTKLDKRTKVCYTFDPLQLKADFATVKSSVQNVIKHQVGLQNKITYKEIDWCKQRDNSSCGVWCLVVLELLLSESTWADSHYKVQPYLRMRYLYKATAVQETEVAHDED</sequence>
<evidence type="ECO:0000313" key="4">
    <source>
        <dbReference type="Proteomes" id="UP000434957"/>
    </source>
</evidence>
<gene>
    <name evidence="1" type="ORF">PR001_g7208</name>
    <name evidence="2" type="ORF">PR003_g5864</name>
</gene>
<dbReference type="Proteomes" id="UP000434957">
    <property type="component" value="Unassembled WGS sequence"/>
</dbReference>
<dbReference type="EMBL" id="QXFV01000354">
    <property type="protein sequence ID" value="KAE9040137.1"/>
    <property type="molecule type" value="Genomic_DNA"/>
</dbReference>
<protein>
    <recommendedName>
        <fullName evidence="5">Ubiquitin-like protease family profile domain-containing protein</fullName>
    </recommendedName>
</protein>
<organism evidence="1 3">
    <name type="scientific">Phytophthora rubi</name>
    <dbReference type="NCBI Taxonomy" id="129364"/>
    <lineage>
        <taxon>Eukaryota</taxon>
        <taxon>Sar</taxon>
        <taxon>Stramenopiles</taxon>
        <taxon>Oomycota</taxon>
        <taxon>Peronosporomycetes</taxon>
        <taxon>Peronosporales</taxon>
        <taxon>Peronosporaceae</taxon>
        <taxon>Phytophthora</taxon>
    </lineage>
</organism>
<dbReference type="SUPFAM" id="SSF54001">
    <property type="entry name" value="Cysteine proteinases"/>
    <property type="match status" value="1"/>
</dbReference>
<dbReference type="EMBL" id="QXFT01000251">
    <property type="protein sequence ID" value="KAE9349471.1"/>
    <property type="molecule type" value="Genomic_DNA"/>
</dbReference>
<comment type="caution">
    <text evidence="1">The sequence shown here is derived from an EMBL/GenBank/DDBJ whole genome shotgun (WGS) entry which is preliminary data.</text>
</comment>
<evidence type="ECO:0000313" key="3">
    <source>
        <dbReference type="Proteomes" id="UP000429607"/>
    </source>
</evidence>
<keyword evidence="4" id="KW-1185">Reference proteome</keyword>
<proteinExistence type="predicted"/>
<evidence type="ECO:0000313" key="1">
    <source>
        <dbReference type="EMBL" id="KAE9040137.1"/>
    </source>
</evidence>
<name>A0A6A3N977_9STRA</name>
<evidence type="ECO:0000313" key="2">
    <source>
        <dbReference type="EMBL" id="KAE9349471.1"/>
    </source>
</evidence>
<dbReference type="InterPro" id="IPR038765">
    <property type="entry name" value="Papain-like_cys_pep_sf"/>
</dbReference>
<reference evidence="1 3" key="1">
    <citation type="submission" date="2018-09" db="EMBL/GenBank/DDBJ databases">
        <title>Genomic investigation of the strawberry pathogen Phytophthora fragariae indicates pathogenicity is determined by transcriptional variation in three key races.</title>
        <authorList>
            <person name="Adams T.M."/>
            <person name="Armitage A.D."/>
            <person name="Sobczyk M.K."/>
            <person name="Bates H.J."/>
            <person name="Dunwell J.M."/>
            <person name="Nellist C.F."/>
            <person name="Harrison R.J."/>
        </authorList>
    </citation>
    <scope>NUCLEOTIDE SEQUENCE [LARGE SCALE GENOMIC DNA]</scope>
    <source>
        <strain evidence="1 3">SCRP249</strain>
        <strain evidence="2 4">SCRP333</strain>
    </source>
</reference>
<evidence type="ECO:0008006" key="5">
    <source>
        <dbReference type="Google" id="ProtNLM"/>
    </source>
</evidence>